<evidence type="ECO:0000313" key="2">
    <source>
        <dbReference type="Proteomes" id="UP000046393"/>
    </source>
</evidence>
<reference evidence="3" key="1">
    <citation type="submission" date="2017-02" db="UniProtKB">
        <authorList>
            <consortium name="WormBaseParasite"/>
        </authorList>
    </citation>
    <scope>IDENTIFICATION</scope>
</reference>
<feature type="signal peptide" evidence="1">
    <location>
        <begin position="1"/>
        <end position="22"/>
    </location>
</feature>
<evidence type="ECO:0000313" key="3">
    <source>
        <dbReference type="WBParaSite" id="SMUV_0000508701-mRNA-1"/>
    </source>
</evidence>
<evidence type="ECO:0000256" key="1">
    <source>
        <dbReference type="SAM" id="SignalP"/>
    </source>
</evidence>
<feature type="chain" id="PRO_5005893164" evidence="1">
    <location>
        <begin position="23"/>
        <end position="77"/>
    </location>
</feature>
<name>A0A0N5AKQ7_9BILA</name>
<protein>
    <submittedName>
        <fullName evidence="3">Secreted protein</fullName>
    </submittedName>
</protein>
<organism evidence="2 3">
    <name type="scientific">Syphacia muris</name>
    <dbReference type="NCBI Taxonomy" id="451379"/>
    <lineage>
        <taxon>Eukaryota</taxon>
        <taxon>Metazoa</taxon>
        <taxon>Ecdysozoa</taxon>
        <taxon>Nematoda</taxon>
        <taxon>Chromadorea</taxon>
        <taxon>Rhabditida</taxon>
        <taxon>Spirurina</taxon>
        <taxon>Oxyuridomorpha</taxon>
        <taxon>Oxyuroidea</taxon>
        <taxon>Oxyuridae</taxon>
        <taxon>Syphacia</taxon>
    </lineage>
</organism>
<dbReference type="AlphaFoldDB" id="A0A0N5AKQ7"/>
<dbReference type="WBParaSite" id="SMUV_0000508701-mRNA-1">
    <property type="protein sequence ID" value="SMUV_0000508701-mRNA-1"/>
    <property type="gene ID" value="SMUV_0000508701"/>
</dbReference>
<keyword evidence="2" id="KW-1185">Reference proteome</keyword>
<accession>A0A0N5AKQ7</accession>
<sequence>MRSIAAIIVALLFATILVTAEALPSQGLIRDKRQAGTMNCLLYGICGKPKDYRNFKTNRRYGPYYHNKFYQRRGHGT</sequence>
<proteinExistence type="predicted"/>
<dbReference type="Proteomes" id="UP000046393">
    <property type="component" value="Unplaced"/>
</dbReference>
<keyword evidence="1" id="KW-0732">Signal</keyword>